<dbReference type="EMBL" id="KL597163">
    <property type="protein sequence ID" value="KER19642.1"/>
    <property type="molecule type" value="Genomic_DNA"/>
</dbReference>
<dbReference type="AlphaFoldDB" id="A0A074Z2B5"/>
<dbReference type="RefSeq" id="XP_009176611.1">
    <property type="nucleotide sequence ID" value="XM_009178347.1"/>
</dbReference>
<proteinExistence type="predicted"/>
<reference evidence="1 2" key="1">
    <citation type="submission" date="2013-11" db="EMBL/GenBank/DDBJ databases">
        <title>Opisthorchis viverrini - life in the bile duct.</title>
        <authorList>
            <person name="Young N.D."/>
            <person name="Nagarajan N."/>
            <person name="Lin S.J."/>
            <person name="Korhonen P.K."/>
            <person name="Jex A.R."/>
            <person name="Hall R.S."/>
            <person name="Safavi-Hemami H."/>
            <person name="Kaewkong W."/>
            <person name="Bertrand D."/>
            <person name="Gao S."/>
            <person name="Seet Q."/>
            <person name="Wongkham S."/>
            <person name="Teh B.T."/>
            <person name="Wongkham C."/>
            <person name="Intapan P.M."/>
            <person name="Maleewong W."/>
            <person name="Yang X."/>
            <person name="Hu M."/>
            <person name="Wang Z."/>
            <person name="Hofmann A."/>
            <person name="Sternberg P.W."/>
            <person name="Tan P."/>
            <person name="Wang J."/>
            <person name="Gasser R.B."/>
        </authorList>
    </citation>
    <scope>NUCLEOTIDE SEQUENCE [LARGE SCALE GENOMIC DNA]</scope>
</reference>
<dbReference type="CTD" id="20325807"/>
<evidence type="ECO:0000313" key="2">
    <source>
        <dbReference type="Proteomes" id="UP000054324"/>
    </source>
</evidence>
<sequence>MGGCSRQADRLTSLSLLKRLRQFVYKHFNTASVASEGDEPKGNVALSESLRNAGGPVDKLIHKLRSPTPSGHRAGSVLTAPKIYRCTVHLIRFSLQIITFHPNCDNGTSQSEEIHKSEVFSLREC</sequence>
<gene>
    <name evidence="1" type="ORF">T265_11639</name>
</gene>
<dbReference type="KEGG" id="ovi:T265_11639"/>
<dbReference type="GeneID" id="20325807"/>
<keyword evidence="2" id="KW-1185">Reference proteome</keyword>
<name>A0A074Z2B5_OPIVI</name>
<accession>A0A074Z2B5</accession>
<evidence type="ECO:0000313" key="1">
    <source>
        <dbReference type="EMBL" id="KER19642.1"/>
    </source>
</evidence>
<organism evidence="1 2">
    <name type="scientific">Opisthorchis viverrini</name>
    <name type="common">Southeast Asian liver fluke</name>
    <dbReference type="NCBI Taxonomy" id="6198"/>
    <lineage>
        <taxon>Eukaryota</taxon>
        <taxon>Metazoa</taxon>
        <taxon>Spiralia</taxon>
        <taxon>Lophotrochozoa</taxon>
        <taxon>Platyhelminthes</taxon>
        <taxon>Trematoda</taxon>
        <taxon>Digenea</taxon>
        <taxon>Opisthorchiida</taxon>
        <taxon>Opisthorchiata</taxon>
        <taxon>Opisthorchiidae</taxon>
        <taxon>Opisthorchis</taxon>
    </lineage>
</organism>
<dbReference type="Proteomes" id="UP000054324">
    <property type="component" value="Unassembled WGS sequence"/>
</dbReference>
<protein>
    <submittedName>
        <fullName evidence="1">Uncharacterized protein</fullName>
    </submittedName>
</protein>